<dbReference type="InterPro" id="IPR035985">
    <property type="entry name" value="Ubiquitin-activating_enz"/>
</dbReference>
<dbReference type="GO" id="GO:0005737">
    <property type="term" value="C:cytoplasm"/>
    <property type="evidence" value="ECO:0007669"/>
    <property type="project" value="TreeGrafter"/>
</dbReference>
<accession>G0UBX7</accession>
<dbReference type="Gene3D" id="3.40.50.720">
    <property type="entry name" value="NAD(P)-binding Rossmann-like Domain"/>
    <property type="match status" value="1"/>
</dbReference>
<dbReference type="Pfam" id="PF00899">
    <property type="entry name" value="ThiF"/>
    <property type="match status" value="1"/>
</dbReference>
<sequence length="288" mass="30365">MNIDEKTRYDRQVRLWGKSTQQKLRATNVLINGVASAAGEVAKNLALAGVRSIVLNDAGALEPADFYNNFLVQGSSVGDARGKVSSQKLKQLNPFVSVNLVDGDGGVSLDEGPSLRVTVSRIQSTSDALREVGSPRNAAADILLLVADLGRTTLGLFLYRKSGASLSEQLNALLFANTAARPAAFQRALLLMRMRECQEEEHFFKRLVFANTIVTQLGLALLTREDVEFAAGATAAKLCSDAIDATVAGGVFAQLIIHAVGAAGEGEYAWAVSDCSGAATVQVGGAIP</sequence>
<dbReference type="GO" id="GO:0019781">
    <property type="term" value="F:NEDD8 activating enzyme activity"/>
    <property type="evidence" value="ECO:0007669"/>
    <property type="project" value="TreeGrafter"/>
</dbReference>
<dbReference type="InterPro" id="IPR000594">
    <property type="entry name" value="ThiF_NAD_FAD-bd"/>
</dbReference>
<organism evidence="2">
    <name type="scientific">Trypanosoma vivax (strain Y486)</name>
    <dbReference type="NCBI Taxonomy" id="1055687"/>
    <lineage>
        <taxon>Eukaryota</taxon>
        <taxon>Discoba</taxon>
        <taxon>Euglenozoa</taxon>
        <taxon>Kinetoplastea</taxon>
        <taxon>Metakinetoplastina</taxon>
        <taxon>Trypanosomatida</taxon>
        <taxon>Trypanosomatidae</taxon>
        <taxon>Trypanosoma</taxon>
        <taxon>Duttonella</taxon>
    </lineage>
</organism>
<name>G0UBX7_TRYVY</name>
<evidence type="ECO:0000259" key="1">
    <source>
        <dbReference type="Pfam" id="PF00899"/>
    </source>
</evidence>
<protein>
    <submittedName>
        <fullName evidence="2">Putative ubiquitin activating enzyme</fullName>
    </submittedName>
</protein>
<dbReference type="PANTHER" id="PTHR10953:SF29">
    <property type="entry name" value="NEDD8-ACTIVATING ENZYME E1 REGULATORY SUBUNIT"/>
    <property type="match status" value="1"/>
</dbReference>
<dbReference type="InterPro" id="IPR045886">
    <property type="entry name" value="ThiF/MoeB/HesA"/>
</dbReference>
<feature type="domain" description="THIF-type NAD/FAD binding fold" evidence="1">
    <location>
        <begin position="9"/>
        <end position="102"/>
    </location>
</feature>
<dbReference type="AlphaFoldDB" id="G0UBX7"/>
<reference evidence="2" key="1">
    <citation type="journal article" date="2012" name="Proc. Natl. Acad. Sci. U.S.A.">
        <title>Antigenic diversity is generated by distinct evolutionary mechanisms in African trypanosome species.</title>
        <authorList>
            <person name="Jackson A.P."/>
            <person name="Berry A."/>
            <person name="Aslett M."/>
            <person name="Allison H.C."/>
            <person name="Burton P."/>
            <person name="Vavrova-Anderson J."/>
            <person name="Brown R."/>
            <person name="Browne H."/>
            <person name="Corton N."/>
            <person name="Hauser H."/>
            <person name="Gamble J."/>
            <person name="Gilderthorp R."/>
            <person name="Marcello L."/>
            <person name="McQuillan J."/>
            <person name="Otto T.D."/>
            <person name="Quail M.A."/>
            <person name="Sanders M.J."/>
            <person name="van Tonder A."/>
            <person name="Ginger M.L."/>
            <person name="Field M.C."/>
            <person name="Barry J.D."/>
            <person name="Hertz-Fowler C."/>
            <person name="Berriman M."/>
        </authorList>
    </citation>
    <scope>NUCLEOTIDE SEQUENCE</scope>
    <source>
        <strain evidence="2">Y486</strain>
    </source>
</reference>
<dbReference type="VEuPathDB" id="TriTrypDB:TvY486_1108090"/>
<dbReference type="PANTHER" id="PTHR10953">
    <property type="entry name" value="UBIQUITIN-ACTIVATING ENZYME E1"/>
    <property type="match status" value="1"/>
</dbReference>
<dbReference type="SUPFAM" id="SSF69572">
    <property type="entry name" value="Activating enzymes of the ubiquitin-like proteins"/>
    <property type="match status" value="1"/>
</dbReference>
<evidence type="ECO:0000313" key="2">
    <source>
        <dbReference type="EMBL" id="CCC53325.1"/>
    </source>
</evidence>
<dbReference type="GO" id="GO:0045116">
    <property type="term" value="P:protein neddylation"/>
    <property type="evidence" value="ECO:0007669"/>
    <property type="project" value="TreeGrafter"/>
</dbReference>
<gene>
    <name evidence="2" type="ORF">TVY486_1108090</name>
</gene>
<dbReference type="EMBL" id="HE573027">
    <property type="protein sequence ID" value="CCC53325.1"/>
    <property type="molecule type" value="Genomic_DNA"/>
</dbReference>
<dbReference type="OMA" id="CGAEVEC"/>
<proteinExistence type="predicted"/>